<dbReference type="WBParaSite" id="Hba_08949">
    <property type="protein sequence ID" value="Hba_08949"/>
    <property type="gene ID" value="Hba_08949"/>
</dbReference>
<evidence type="ECO:0000256" key="2">
    <source>
        <dbReference type="ARBA" id="ARBA00022741"/>
    </source>
</evidence>
<comment type="similarity">
    <text evidence="1">Belongs to the heat shock protein 70 family.</text>
</comment>
<dbReference type="Gene3D" id="3.30.420.40">
    <property type="match status" value="1"/>
</dbReference>
<name>A0A1I7WUU1_HETBA</name>
<dbReference type="AlphaFoldDB" id="A0A1I7WUU1"/>
<keyword evidence="3" id="KW-0067">ATP-binding</keyword>
<organism evidence="5 6">
    <name type="scientific">Heterorhabditis bacteriophora</name>
    <name type="common">Entomopathogenic nematode worm</name>
    <dbReference type="NCBI Taxonomy" id="37862"/>
    <lineage>
        <taxon>Eukaryota</taxon>
        <taxon>Metazoa</taxon>
        <taxon>Ecdysozoa</taxon>
        <taxon>Nematoda</taxon>
        <taxon>Chromadorea</taxon>
        <taxon>Rhabditida</taxon>
        <taxon>Rhabditina</taxon>
        <taxon>Rhabditomorpha</taxon>
        <taxon>Strongyloidea</taxon>
        <taxon>Heterorhabditidae</taxon>
        <taxon>Heterorhabditis</taxon>
    </lineage>
</organism>
<dbReference type="InterPro" id="IPR013126">
    <property type="entry name" value="Hsp_70_fam"/>
</dbReference>
<protein>
    <submittedName>
        <fullName evidence="6">Heat shock protein</fullName>
    </submittedName>
</protein>
<evidence type="ECO:0000313" key="6">
    <source>
        <dbReference type="WBParaSite" id="Hba_08949"/>
    </source>
</evidence>
<evidence type="ECO:0000256" key="4">
    <source>
        <dbReference type="SAM" id="MobiDB-lite"/>
    </source>
</evidence>
<sequence>MSVVGFDIGNLNCYIAIARQGGIEVITNDYSLHATPLHGNFSSSIFVVLGETSGIDARDSPRAWLRLLDECEKVKKQMSVSEDLFKHSVDESMEQDVTSQGEAPSNGPEPLTMQTSDLKEKCKADAKNSVEEYVYEMRNKLSDQLTDFINEAVRNHKVVFFNIIKCHLGYEARHKQECRPKTAPPSVFVHEILQQQQAFEAIVFPILNKKKPVPPKKEEKKSEMPAEGAPVSSGDSTAQPAEMDVD</sequence>
<feature type="region of interest" description="Disordered" evidence="4">
    <location>
        <begin position="210"/>
        <end position="246"/>
    </location>
</feature>
<keyword evidence="2" id="KW-0547">Nucleotide-binding</keyword>
<dbReference type="GO" id="GO:0140662">
    <property type="term" value="F:ATP-dependent protein folding chaperone"/>
    <property type="evidence" value="ECO:0007669"/>
    <property type="project" value="InterPro"/>
</dbReference>
<feature type="region of interest" description="Disordered" evidence="4">
    <location>
        <begin position="91"/>
        <end position="113"/>
    </location>
</feature>
<dbReference type="Gene3D" id="1.20.1270.10">
    <property type="match status" value="1"/>
</dbReference>
<evidence type="ECO:0000256" key="1">
    <source>
        <dbReference type="ARBA" id="ARBA00007381"/>
    </source>
</evidence>
<dbReference type="InterPro" id="IPR029048">
    <property type="entry name" value="HSP70_C_sf"/>
</dbReference>
<proteinExistence type="inferred from homology"/>
<dbReference type="GO" id="GO:0005634">
    <property type="term" value="C:nucleus"/>
    <property type="evidence" value="ECO:0007669"/>
    <property type="project" value="TreeGrafter"/>
</dbReference>
<dbReference type="Proteomes" id="UP000095283">
    <property type="component" value="Unplaced"/>
</dbReference>
<dbReference type="PANTHER" id="PTHR45639:SF4">
    <property type="entry name" value="HSC70CB, ISOFORM G"/>
    <property type="match status" value="1"/>
</dbReference>
<dbReference type="SUPFAM" id="SSF100934">
    <property type="entry name" value="Heat shock protein 70kD (HSP70), C-terminal subdomain"/>
    <property type="match status" value="1"/>
</dbReference>
<feature type="compositionally biased region" description="Basic and acidic residues" evidence="4">
    <location>
        <begin position="215"/>
        <end position="224"/>
    </location>
</feature>
<dbReference type="Pfam" id="PF00012">
    <property type="entry name" value="HSP70"/>
    <property type="match status" value="1"/>
</dbReference>
<keyword evidence="5" id="KW-1185">Reference proteome</keyword>
<dbReference type="PANTHER" id="PTHR45639">
    <property type="entry name" value="HSC70CB, ISOFORM G-RELATED"/>
    <property type="match status" value="1"/>
</dbReference>
<evidence type="ECO:0000313" key="5">
    <source>
        <dbReference type="Proteomes" id="UP000095283"/>
    </source>
</evidence>
<dbReference type="GO" id="GO:0005829">
    <property type="term" value="C:cytosol"/>
    <property type="evidence" value="ECO:0007669"/>
    <property type="project" value="TreeGrafter"/>
</dbReference>
<dbReference type="GO" id="GO:0005524">
    <property type="term" value="F:ATP binding"/>
    <property type="evidence" value="ECO:0007669"/>
    <property type="project" value="UniProtKB-KW"/>
</dbReference>
<dbReference type="FunFam" id="3.30.420.40:FF:000171">
    <property type="entry name" value="Heat shock 70 kDa protein 4"/>
    <property type="match status" value="1"/>
</dbReference>
<evidence type="ECO:0000256" key="3">
    <source>
        <dbReference type="ARBA" id="ARBA00022840"/>
    </source>
</evidence>
<accession>A0A1I7WUU1</accession>
<reference evidence="6" key="1">
    <citation type="submission" date="2016-11" db="UniProtKB">
        <authorList>
            <consortium name="WormBaseParasite"/>
        </authorList>
    </citation>
    <scope>IDENTIFICATION</scope>
</reference>